<proteinExistence type="predicted"/>
<keyword evidence="2" id="KW-1185">Reference proteome</keyword>
<dbReference type="AlphaFoldDB" id="A0A1J8PLR3"/>
<evidence type="ECO:0000313" key="2">
    <source>
        <dbReference type="Proteomes" id="UP000183567"/>
    </source>
</evidence>
<dbReference type="Proteomes" id="UP000183567">
    <property type="component" value="Unassembled WGS sequence"/>
</dbReference>
<organism evidence="1 2">
    <name type="scientific">Rhizopogon vesiculosus</name>
    <dbReference type="NCBI Taxonomy" id="180088"/>
    <lineage>
        <taxon>Eukaryota</taxon>
        <taxon>Fungi</taxon>
        <taxon>Dikarya</taxon>
        <taxon>Basidiomycota</taxon>
        <taxon>Agaricomycotina</taxon>
        <taxon>Agaricomycetes</taxon>
        <taxon>Agaricomycetidae</taxon>
        <taxon>Boletales</taxon>
        <taxon>Suillineae</taxon>
        <taxon>Rhizopogonaceae</taxon>
        <taxon>Rhizopogon</taxon>
    </lineage>
</organism>
<comment type="caution">
    <text evidence="1">The sequence shown here is derived from an EMBL/GenBank/DDBJ whole genome shotgun (WGS) entry which is preliminary data.</text>
</comment>
<evidence type="ECO:0000313" key="1">
    <source>
        <dbReference type="EMBL" id="OJA09853.1"/>
    </source>
</evidence>
<accession>A0A1J8PLR3</accession>
<dbReference type="STRING" id="180088.A0A1J8PLR3"/>
<dbReference type="EMBL" id="LVVM01005747">
    <property type="protein sequence ID" value="OJA09853.1"/>
    <property type="molecule type" value="Genomic_DNA"/>
</dbReference>
<protein>
    <submittedName>
        <fullName evidence="1">Uncharacterized protein</fullName>
    </submittedName>
</protein>
<gene>
    <name evidence="1" type="ORF">AZE42_08281</name>
</gene>
<sequence>MQIGEDGVFSLEDHTKDTLKVSGMQVPPVDIGTILFAHPDKLITDKLITDIAIAGLRRGNFGRAHSACMDCVVACRCIAGGEEVVIRLDEWVHKRLRGGIVIVRAVGVFLCF</sequence>
<name>A0A1J8PLR3_9AGAM</name>
<reference evidence="1 2" key="1">
    <citation type="submission" date="2016-03" db="EMBL/GenBank/DDBJ databases">
        <title>Comparative genomics of the ectomycorrhizal sister species Rhizopogon vinicolor and Rhizopogon vesiculosus (Basidiomycota: Boletales) reveals a divergence of the mating type B locus.</title>
        <authorList>
            <person name="Mujic A.B."/>
            <person name="Kuo A."/>
            <person name="Tritt A."/>
            <person name="Lipzen A."/>
            <person name="Chen C."/>
            <person name="Johnson J."/>
            <person name="Sharma A."/>
            <person name="Barry K."/>
            <person name="Grigoriev I.V."/>
            <person name="Spatafora J.W."/>
        </authorList>
    </citation>
    <scope>NUCLEOTIDE SEQUENCE [LARGE SCALE GENOMIC DNA]</scope>
    <source>
        <strain evidence="1 2">AM-OR11-056</strain>
    </source>
</reference>